<accession>A0A1G7Q2V9</accession>
<dbReference type="SUPFAM" id="SSF52540">
    <property type="entry name" value="P-loop containing nucleoside triphosphate hydrolases"/>
    <property type="match status" value="1"/>
</dbReference>
<dbReference type="SMART" id="SM00028">
    <property type="entry name" value="TPR"/>
    <property type="match status" value="7"/>
</dbReference>
<dbReference type="InterPro" id="IPR027417">
    <property type="entry name" value="P-loop_NTPase"/>
</dbReference>
<feature type="compositionally biased region" description="Polar residues" evidence="3">
    <location>
        <begin position="1"/>
        <end position="20"/>
    </location>
</feature>
<dbReference type="STRING" id="1082479.SAMN05216241_103204"/>
<dbReference type="PANTHER" id="PTHR12788">
    <property type="entry name" value="PROTEIN-TYROSINE SULFOTRANSFERASE 2"/>
    <property type="match status" value="1"/>
</dbReference>
<evidence type="ECO:0000256" key="2">
    <source>
        <dbReference type="PROSITE-ProRule" id="PRU00339"/>
    </source>
</evidence>
<dbReference type="Gene3D" id="3.40.50.300">
    <property type="entry name" value="P-loop containing nucleotide triphosphate hydrolases"/>
    <property type="match status" value="1"/>
</dbReference>
<dbReference type="Proteomes" id="UP000199415">
    <property type="component" value="Unassembled WGS sequence"/>
</dbReference>
<gene>
    <name evidence="4" type="ORF">SAMN05216241_103204</name>
</gene>
<dbReference type="AlphaFoldDB" id="A0A1G7Q2V9"/>
<proteinExistence type="predicted"/>
<dbReference type="Pfam" id="PF13181">
    <property type="entry name" value="TPR_8"/>
    <property type="match status" value="1"/>
</dbReference>
<feature type="repeat" description="TPR" evidence="2">
    <location>
        <begin position="141"/>
        <end position="174"/>
    </location>
</feature>
<evidence type="ECO:0000313" key="4">
    <source>
        <dbReference type="EMBL" id="SDF92927.1"/>
    </source>
</evidence>
<name>A0A1G7Q2V9_9PROT</name>
<dbReference type="InterPro" id="IPR026634">
    <property type="entry name" value="TPST-like"/>
</dbReference>
<dbReference type="OrthoDB" id="9800698at2"/>
<dbReference type="Pfam" id="PF13469">
    <property type="entry name" value="Sulfotransfer_3"/>
    <property type="match status" value="1"/>
</dbReference>
<organism evidence="4 5">
    <name type="scientific">Limimonas halophila</name>
    <dbReference type="NCBI Taxonomy" id="1082479"/>
    <lineage>
        <taxon>Bacteria</taxon>
        <taxon>Pseudomonadati</taxon>
        <taxon>Pseudomonadota</taxon>
        <taxon>Alphaproteobacteria</taxon>
        <taxon>Rhodospirillales</taxon>
        <taxon>Rhodovibrionaceae</taxon>
        <taxon>Limimonas</taxon>
    </lineage>
</organism>
<evidence type="ECO:0000313" key="5">
    <source>
        <dbReference type="Proteomes" id="UP000199415"/>
    </source>
</evidence>
<dbReference type="PROSITE" id="PS50005">
    <property type="entry name" value="TPR"/>
    <property type="match status" value="2"/>
</dbReference>
<dbReference type="RefSeq" id="WP_090019324.1">
    <property type="nucleotide sequence ID" value="NZ_FNCE01000003.1"/>
</dbReference>
<keyword evidence="2" id="KW-0802">TPR repeat</keyword>
<dbReference type="Pfam" id="PF13432">
    <property type="entry name" value="TPR_16"/>
    <property type="match status" value="2"/>
</dbReference>
<feature type="repeat" description="TPR" evidence="2">
    <location>
        <begin position="107"/>
        <end position="140"/>
    </location>
</feature>
<dbReference type="Gene3D" id="1.25.40.10">
    <property type="entry name" value="Tetratricopeptide repeat domain"/>
    <property type="match status" value="2"/>
</dbReference>
<dbReference type="PANTHER" id="PTHR12788:SF10">
    <property type="entry name" value="PROTEIN-TYROSINE SULFOTRANSFERASE"/>
    <property type="match status" value="1"/>
</dbReference>
<dbReference type="InterPro" id="IPR019734">
    <property type="entry name" value="TPR_rpt"/>
</dbReference>
<feature type="region of interest" description="Disordered" evidence="3">
    <location>
        <begin position="1"/>
        <end position="36"/>
    </location>
</feature>
<sequence>MAEQTSPVFRQDSRPPQQGAASADSPVFRANQQDAETQHQRLLGAALRAYNAGQLDRADQLLASARKRWPRDGDTMHLLGLVAWQRKQYDSAVAKIRSAIRANPAKLEYRTNLAAVYRSAGKPDKAGRELKRALELDPENAAAHVNMANLLRENGDVVNAASHYTKAIWIKPDNLRVWADFASMLIEDDRWQDGLEVLHQADAWEKDGLTVARTTAAFLFQRKRPHASVAVLEDAAERHGDEVQCLTNMVQALFATERYAEAFHAARRALRADRESVLANSAMAHALSALRRYRWAVRFMEYCVEQAPQAPQYRVQLANLVGWVDSDTERQKALCREALEINPNFGPAYGQLSSIAQIEGDFEAARDYIQKAMACMPKAPGPVMQFYNMQKDITEEDDIATVLARLESHENITIGELAIYNYTLGNLFDKVKAPERAIFYYKAANGLNQIQWKKKGAVYSREQTERVVAENREIFTADYIREMQAAYGNPSERPVFILGMPRSGTTLVEQILSSHPDVCGAGELAKMTQLVSAATQRHTPRGAQEQRNYPLWVPEAKADEFAAMARQYLEYLDEFDAEKPRVTDKMPHNFTLVGLIAILFPNARIIHCMRDPVDVCLSCFRQNFAAPHPYSLELSDLGHHYRQYRAYMAHWRQVVPSEQLYEVQYEELVQDQERVSRELVDHIGLDWDDNCLQFHQKERAVKTASLAQVRQPIYTKSMKKWKPYAPYLGELFRALGDCAPDDPEVADAIAKLEAREAEQAAQPQPEDAVAEQ</sequence>
<evidence type="ECO:0000256" key="1">
    <source>
        <dbReference type="ARBA" id="ARBA00022679"/>
    </source>
</evidence>
<reference evidence="4 5" key="1">
    <citation type="submission" date="2016-10" db="EMBL/GenBank/DDBJ databases">
        <authorList>
            <person name="de Groot N.N."/>
        </authorList>
    </citation>
    <scope>NUCLEOTIDE SEQUENCE [LARGE SCALE GENOMIC DNA]</scope>
    <source>
        <strain evidence="4 5">DSM 25584</strain>
    </source>
</reference>
<protein>
    <submittedName>
        <fullName evidence="4">Tetratricopeptide repeat-containing protein</fullName>
    </submittedName>
</protein>
<keyword evidence="5" id="KW-1185">Reference proteome</keyword>
<keyword evidence="1" id="KW-0808">Transferase</keyword>
<evidence type="ECO:0000256" key="3">
    <source>
        <dbReference type="SAM" id="MobiDB-lite"/>
    </source>
</evidence>
<dbReference type="InterPro" id="IPR011990">
    <property type="entry name" value="TPR-like_helical_dom_sf"/>
</dbReference>
<dbReference type="EMBL" id="FNCE01000003">
    <property type="protein sequence ID" value="SDF92927.1"/>
    <property type="molecule type" value="Genomic_DNA"/>
</dbReference>
<dbReference type="SUPFAM" id="SSF48452">
    <property type="entry name" value="TPR-like"/>
    <property type="match status" value="2"/>
</dbReference>
<dbReference type="GO" id="GO:0008476">
    <property type="term" value="F:protein-tyrosine sulfotransferase activity"/>
    <property type="evidence" value="ECO:0007669"/>
    <property type="project" value="InterPro"/>
</dbReference>